<dbReference type="RefSeq" id="WP_160644833.1">
    <property type="nucleotide sequence ID" value="NZ_SIJB01000009.1"/>
</dbReference>
<dbReference type="EMBL" id="SIJB01000009">
    <property type="protein sequence ID" value="NBI28144.1"/>
    <property type="molecule type" value="Genomic_DNA"/>
</dbReference>
<evidence type="ECO:0000313" key="2">
    <source>
        <dbReference type="Proteomes" id="UP000448943"/>
    </source>
</evidence>
<keyword evidence="2" id="KW-1185">Reference proteome</keyword>
<gene>
    <name evidence="1" type="ORF">ERL59_04125</name>
</gene>
<name>A0A6N9Q1U3_9BACL</name>
<dbReference type="Proteomes" id="UP000448943">
    <property type="component" value="Unassembled WGS sequence"/>
</dbReference>
<evidence type="ECO:0000313" key="1">
    <source>
        <dbReference type="EMBL" id="NBI28144.1"/>
    </source>
</evidence>
<accession>A0A6N9Q1U3</accession>
<protein>
    <submittedName>
        <fullName evidence="1">Uncharacterized protein</fullName>
    </submittedName>
</protein>
<comment type="caution">
    <text evidence="1">The sequence shown here is derived from an EMBL/GenBank/DDBJ whole genome shotgun (WGS) entry which is preliminary data.</text>
</comment>
<sequence length="329" mass="37896">MYIIFKKLTGIMFISLFLASFIIPNNSFAGQGQYDIGTNPSVTYLKDEIAFEIHQEQLVPGDRPYNKLYYKIGKYKDKSDIEWDIGHTYLDDGIEPSATRLDNGDILVVYRDDTNEELYYSLGKYKNGNMDWYVVGERYATGMNPSVTVLKNGDILSIHQGQMLPGDWPYNRLYYQIGKYNNNDIEWSGRTYLDDGIEASLALTDNNHALAVYRKDTNEELYYALGEYKDGNMKWYVVQERYATGMNPSVTVLTGGAILEVHQGSTGDNKLYLSVGTVRDTSIDWTEFFIVDGIEPSITHIDNDNNSWLLVFRDNVNHNLYYDVWYWAK</sequence>
<dbReference type="AlphaFoldDB" id="A0A6N9Q1U3"/>
<reference evidence="1 2" key="1">
    <citation type="submission" date="2019-01" db="EMBL/GenBank/DDBJ databases">
        <title>Chengkuizengella sp. nov., isolated from deep-sea sediment of East Pacific Ocean.</title>
        <authorList>
            <person name="Yang J."/>
            <person name="Lai Q."/>
            <person name="Shao Z."/>
        </authorList>
    </citation>
    <scope>NUCLEOTIDE SEQUENCE [LARGE SCALE GENOMIC DNA]</scope>
    <source>
        <strain evidence="1 2">YPA3-1-1</strain>
    </source>
</reference>
<organism evidence="1 2">
    <name type="scientific">Chengkuizengella marina</name>
    <dbReference type="NCBI Taxonomy" id="2507566"/>
    <lineage>
        <taxon>Bacteria</taxon>
        <taxon>Bacillati</taxon>
        <taxon>Bacillota</taxon>
        <taxon>Bacilli</taxon>
        <taxon>Bacillales</taxon>
        <taxon>Paenibacillaceae</taxon>
        <taxon>Chengkuizengella</taxon>
    </lineage>
</organism>
<proteinExistence type="predicted"/>